<feature type="compositionally biased region" description="Pro residues" evidence="1">
    <location>
        <begin position="125"/>
        <end position="134"/>
    </location>
</feature>
<feature type="compositionally biased region" description="Low complexity" evidence="1">
    <location>
        <begin position="193"/>
        <end position="221"/>
    </location>
</feature>
<protein>
    <submittedName>
        <fullName evidence="2">Uncharacterized protein</fullName>
    </submittedName>
</protein>
<keyword evidence="3" id="KW-1185">Reference proteome</keyword>
<name>A0A167FZF9_CALVF</name>
<feature type="region of interest" description="Disordered" evidence="1">
    <location>
        <begin position="121"/>
        <end position="221"/>
    </location>
</feature>
<evidence type="ECO:0000313" key="3">
    <source>
        <dbReference type="Proteomes" id="UP000076738"/>
    </source>
</evidence>
<dbReference type="EMBL" id="KV417355">
    <property type="protein sequence ID" value="KZO90010.1"/>
    <property type="molecule type" value="Genomic_DNA"/>
</dbReference>
<accession>A0A167FZF9</accession>
<feature type="compositionally biased region" description="Gly residues" evidence="1">
    <location>
        <begin position="180"/>
        <end position="192"/>
    </location>
</feature>
<dbReference type="Proteomes" id="UP000076738">
    <property type="component" value="Unassembled WGS sequence"/>
</dbReference>
<gene>
    <name evidence="2" type="ORF">CALVIDRAFT_603245</name>
</gene>
<evidence type="ECO:0000313" key="2">
    <source>
        <dbReference type="EMBL" id="KZO90010.1"/>
    </source>
</evidence>
<feature type="compositionally biased region" description="Low complexity" evidence="1">
    <location>
        <begin position="135"/>
        <end position="179"/>
    </location>
</feature>
<evidence type="ECO:0000256" key="1">
    <source>
        <dbReference type="SAM" id="MobiDB-lite"/>
    </source>
</evidence>
<sequence length="221" mass="22455">MPRPFVQTVVDALKRENQGLRSRLSPNPQSIPRRTQSALANPAPALAALIRPPPLLPTALPRHPNHNHGHQLLLIGEYEDHALAIRLAPLLRPRNRAECLSLSSSMPFTLSFGQGYGQGKVPAPGASPTPPCPSPACSSGSVTGSLPTSSTASSPAPTSPGAGAARGSLSTGHPHAALCGLGGAGGGGGEPRGCGLVEMGSLRRAGSRPRGPGSRLTPALD</sequence>
<reference evidence="2 3" key="1">
    <citation type="journal article" date="2016" name="Mol. Biol. Evol.">
        <title>Comparative Genomics of Early-Diverging Mushroom-Forming Fungi Provides Insights into the Origins of Lignocellulose Decay Capabilities.</title>
        <authorList>
            <person name="Nagy L.G."/>
            <person name="Riley R."/>
            <person name="Tritt A."/>
            <person name="Adam C."/>
            <person name="Daum C."/>
            <person name="Floudas D."/>
            <person name="Sun H."/>
            <person name="Yadav J.S."/>
            <person name="Pangilinan J."/>
            <person name="Larsson K.H."/>
            <person name="Matsuura K."/>
            <person name="Barry K."/>
            <person name="Labutti K."/>
            <person name="Kuo R."/>
            <person name="Ohm R.A."/>
            <person name="Bhattacharya S.S."/>
            <person name="Shirouzu T."/>
            <person name="Yoshinaga Y."/>
            <person name="Martin F.M."/>
            <person name="Grigoriev I.V."/>
            <person name="Hibbett D.S."/>
        </authorList>
    </citation>
    <scope>NUCLEOTIDE SEQUENCE [LARGE SCALE GENOMIC DNA]</scope>
    <source>
        <strain evidence="2 3">TUFC12733</strain>
    </source>
</reference>
<proteinExistence type="predicted"/>
<organism evidence="2 3">
    <name type="scientific">Calocera viscosa (strain TUFC12733)</name>
    <dbReference type="NCBI Taxonomy" id="1330018"/>
    <lineage>
        <taxon>Eukaryota</taxon>
        <taxon>Fungi</taxon>
        <taxon>Dikarya</taxon>
        <taxon>Basidiomycota</taxon>
        <taxon>Agaricomycotina</taxon>
        <taxon>Dacrymycetes</taxon>
        <taxon>Dacrymycetales</taxon>
        <taxon>Dacrymycetaceae</taxon>
        <taxon>Calocera</taxon>
    </lineage>
</organism>
<dbReference type="AlphaFoldDB" id="A0A167FZF9"/>